<evidence type="ECO:0000256" key="2">
    <source>
        <dbReference type="ARBA" id="ARBA00022723"/>
    </source>
</evidence>
<keyword evidence="2 4" id="KW-0479">Metal-binding</keyword>
<name>A0A7V8VC05_9BACT</name>
<proteinExistence type="predicted"/>
<gene>
    <name evidence="7" type="ORF">H0921_03670</name>
</gene>
<dbReference type="AlphaFoldDB" id="A0A7V8VC05"/>
<dbReference type="RefSeq" id="WP_194536699.1">
    <property type="nucleotide sequence ID" value="NZ_JACEFB010000002.1"/>
</dbReference>
<dbReference type="PROSITE" id="PS51007">
    <property type="entry name" value="CYTC"/>
    <property type="match status" value="1"/>
</dbReference>
<evidence type="ECO:0000313" key="7">
    <source>
        <dbReference type="EMBL" id="MBA2225257.1"/>
    </source>
</evidence>
<keyword evidence="8" id="KW-1185">Reference proteome</keyword>
<dbReference type="Pfam" id="PF13442">
    <property type="entry name" value="Cytochrome_CBB3"/>
    <property type="match status" value="1"/>
</dbReference>
<dbReference type="Proteomes" id="UP000542342">
    <property type="component" value="Unassembled WGS sequence"/>
</dbReference>
<dbReference type="PANTHER" id="PTHR40394:SF2">
    <property type="entry name" value="QUINOL:CYTOCHROME C OXIDOREDUCTASE MEMBRANE PROTEIN"/>
    <property type="match status" value="1"/>
</dbReference>
<dbReference type="GO" id="GO:0020037">
    <property type="term" value="F:heme binding"/>
    <property type="evidence" value="ECO:0007669"/>
    <property type="project" value="InterPro"/>
</dbReference>
<accession>A0A7V8VC05</accession>
<dbReference type="GO" id="GO:0046872">
    <property type="term" value="F:metal ion binding"/>
    <property type="evidence" value="ECO:0007669"/>
    <property type="project" value="UniProtKB-KW"/>
</dbReference>
<protein>
    <submittedName>
        <fullName evidence="7">Cytochrome c</fullName>
    </submittedName>
</protein>
<keyword evidence="5" id="KW-0812">Transmembrane</keyword>
<dbReference type="PANTHER" id="PTHR40394">
    <property type="entry name" value="LIPOPROTEIN-RELATED"/>
    <property type="match status" value="1"/>
</dbReference>
<keyword evidence="3 4" id="KW-0408">Iron</keyword>
<feature type="transmembrane region" description="Helical" evidence="5">
    <location>
        <begin position="12"/>
        <end position="33"/>
    </location>
</feature>
<evidence type="ECO:0000256" key="1">
    <source>
        <dbReference type="ARBA" id="ARBA00022617"/>
    </source>
</evidence>
<evidence type="ECO:0000313" key="8">
    <source>
        <dbReference type="Proteomes" id="UP000542342"/>
    </source>
</evidence>
<reference evidence="7 8" key="1">
    <citation type="submission" date="2020-07" db="EMBL/GenBank/DDBJ databases">
        <title>Thermogemmata thermophila gen. nov., sp. nov., a novel moderate thermophilic planctomycete from a Kamchatka hot spring.</title>
        <authorList>
            <person name="Elcheninov A.G."/>
            <person name="Podosokorskaya O.A."/>
            <person name="Kovaleva O.L."/>
            <person name="Novikov A."/>
            <person name="Bonch-Osmolovskaya E.A."/>
            <person name="Toshchakov S.V."/>
            <person name="Kublanov I.V."/>
        </authorList>
    </citation>
    <scope>NUCLEOTIDE SEQUENCE [LARGE SCALE GENOMIC DNA]</scope>
    <source>
        <strain evidence="7 8">2918</strain>
    </source>
</reference>
<keyword evidence="1 4" id="KW-0349">Heme</keyword>
<evidence type="ECO:0000256" key="5">
    <source>
        <dbReference type="SAM" id="Phobius"/>
    </source>
</evidence>
<evidence type="ECO:0000259" key="6">
    <source>
        <dbReference type="PROSITE" id="PS51007"/>
    </source>
</evidence>
<keyword evidence="5" id="KW-1133">Transmembrane helix</keyword>
<evidence type="ECO:0000256" key="3">
    <source>
        <dbReference type="ARBA" id="ARBA00023004"/>
    </source>
</evidence>
<feature type="domain" description="Cytochrome c" evidence="6">
    <location>
        <begin position="190"/>
        <end position="282"/>
    </location>
</feature>
<keyword evidence="5" id="KW-0472">Membrane</keyword>
<evidence type="ECO:0000256" key="4">
    <source>
        <dbReference type="PROSITE-ProRule" id="PRU00433"/>
    </source>
</evidence>
<dbReference type="InterPro" id="IPR009056">
    <property type="entry name" value="Cyt_c-like_dom"/>
</dbReference>
<organism evidence="7 8">
    <name type="scientific">Thermogemmata fonticola</name>
    <dbReference type="NCBI Taxonomy" id="2755323"/>
    <lineage>
        <taxon>Bacteria</taxon>
        <taxon>Pseudomonadati</taxon>
        <taxon>Planctomycetota</taxon>
        <taxon>Planctomycetia</taxon>
        <taxon>Gemmatales</taxon>
        <taxon>Gemmataceae</taxon>
        <taxon>Thermogemmata</taxon>
    </lineage>
</organism>
<feature type="transmembrane region" description="Helical" evidence="5">
    <location>
        <begin position="45"/>
        <end position="65"/>
    </location>
</feature>
<dbReference type="Gene3D" id="1.10.760.10">
    <property type="entry name" value="Cytochrome c-like domain"/>
    <property type="match status" value="1"/>
</dbReference>
<dbReference type="EMBL" id="JACEFB010000002">
    <property type="protein sequence ID" value="MBA2225257.1"/>
    <property type="molecule type" value="Genomic_DNA"/>
</dbReference>
<dbReference type="InterPro" id="IPR036909">
    <property type="entry name" value="Cyt_c-like_dom_sf"/>
</dbReference>
<sequence>MYSIDANLLMNTLLAAILLTGAILFVVTLVLAASSWQRGTTLLSWLYLLTAIFGAFAILVGILGLRGRTSDATPWHFFLDMKYQPKYSAQGSSPFFPDGRASRLPPAETVPYDGTDYFADAGYHQDPLPDFLQADRRYFTGIANPAAIRNEGGNQVPEGPRWENGRLVGEGYYVNHIPPYAIQRAGGWAPLIQRGRQQFDIHCAVCHGTSGRGGVAEAAYGIVGAYGLSVPPSNLVTPDIQAQPDGQLFHTITHGVRNMPAYAHQVSVHDRWAIIAYLRVLQFAAGNPLLNQP</sequence>
<comment type="caution">
    <text evidence="7">The sequence shown here is derived from an EMBL/GenBank/DDBJ whole genome shotgun (WGS) entry which is preliminary data.</text>
</comment>
<dbReference type="SUPFAM" id="SSF46626">
    <property type="entry name" value="Cytochrome c"/>
    <property type="match status" value="1"/>
</dbReference>
<dbReference type="GO" id="GO:0009055">
    <property type="term" value="F:electron transfer activity"/>
    <property type="evidence" value="ECO:0007669"/>
    <property type="project" value="InterPro"/>
</dbReference>